<reference evidence="5" key="1">
    <citation type="submission" date="2016-03" db="EMBL/GenBank/DDBJ databases">
        <title>Draft genome sequence of Rosellinia necatrix.</title>
        <authorList>
            <person name="Kanematsu S."/>
        </authorList>
    </citation>
    <scope>NUCLEOTIDE SEQUENCE [LARGE SCALE GENOMIC DNA]</scope>
    <source>
        <strain evidence="5">W97</strain>
    </source>
</reference>
<keyword evidence="2 3" id="KW-0040">ANK repeat</keyword>
<accession>A0A1W2TW00</accession>
<evidence type="ECO:0000259" key="4">
    <source>
        <dbReference type="Pfam" id="PF24883"/>
    </source>
</evidence>
<dbReference type="Pfam" id="PF24883">
    <property type="entry name" value="NPHP3_N"/>
    <property type="match status" value="1"/>
</dbReference>
<gene>
    <name evidence="5" type="ORF">SAMD00023353_8700010</name>
</gene>
<feature type="repeat" description="ANK" evidence="3">
    <location>
        <begin position="964"/>
        <end position="996"/>
    </location>
</feature>
<dbReference type="InterPro" id="IPR056884">
    <property type="entry name" value="NPHP3-like_N"/>
</dbReference>
<dbReference type="InterPro" id="IPR036770">
    <property type="entry name" value="Ankyrin_rpt-contain_sf"/>
</dbReference>
<feature type="repeat" description="ANK" evidence="3">
    <location>
        <begin position="1084"/>
        <end position="1116"/>
    </location>
</feature>
<dbReference type="SMART" id="SM00248">
    <property type="entry name" value="ANK"/>
    <property type="match status" value="23"/>
</dbReference>
<sequence>MDLPHLQHKNRHFHVITVHGIAQTFEGNSTENNDGNKTLLLGNFALQCYGATRTTNFTYTAESYHRAAIKLLGQVKQKVDSDGVFVGTPQRAMGLESWQTMAAKLVLKGRFTAACSLSTVIDRLARMLMVISQEFQGVSALYNIISFYDPADSSASLSFPRDASIMGSTTEVVEAMGGSQVSIDVALGGSEMFVQLIEREMARTFATERSRVECLNVLSNLGLTRLVDNTNCLKATFPGTFDWLFQTPEYQQWHQRSSEILWLHGWMKSEMTALSYAIQCQLIPSTITIRFSFKAHDDRYHSAQNMVASLSYQLLMLKPFLFDRVQTLCDIILEEGLRRIDQLWAFLRSLLESPGLGDIVCVVHMVDGCDSVVYRVLYDISLILPHPGSTIKLIITSPTASKLRCWGNTKAYIDLNLEASQVDYVDFRAHWRMKFALESETSEVIKYHPELKELCLHIRNFHNDNQETVAVLVALRLLRHQYLESSDLGLTAVARFFSCSLPQVFDYFLKKAPEDRFLWWQCALSWIALARRPLRLDELAIALALQDLETLSLANLQDRVMEDISIDLNYTLGNLVVIRNGEVTLLNDKFRDYLLAPVEGTSRTISLLNDAALAKTCLDYLELVAHKMHQPTAPEGSEYALSEYAIQYWARHYNLGQEHVSPQLRNRALAFTENSWPQIRARRAIIDSTPSNVLYDAVGLRCADLVSEIIHSRPLDSAVTTLALELAIENGDEQIVRLLRDVGVDSPLKVHMAALHGREGLVDQFLSSESKIALGTAPSAHGTAHDGKTPLHLAAMAGYHCIISRLLDANLDINIQDQRGRTPLHLASQCGHMHAIEELLRRGADPSIKDHEDLIPLHMACRWQHQRAALRLLGQACGAKQVSTLTATNQTALHLSAGGGCEYVVDAIFYSIESDEYGPALRQKDSEGRTPLHVAAQHGRNEVVRSLLSKASQVPPIATLQDGNGNTPLHLAIRNGHYRVVDKLATMGKTRSKYKKRGASEFDVQTDLMIQDGGGQLPIHLAVRSGDARVVQKICDYHLEVGKPLDVFDSKSQSPLHIAAQDGLADITNILLASGAEPDIGDDKSRTPLLLACKSGHISTTKLLLRAGADPIYTDSSRRSALHEAVESGTVPMVKEVLEASRVMVDGSTFIGMRDDKDNTALHLAAKRGDIEIMRALLSPDIVQNRLQVPDGKGRSLLSIALDQNKLDMMGFLVQTIKAQASGDKTDNSADGDWEDIRVVKALLEVIPFPHAADESAIHPEGQNKVREIVDDLLKLTEHFGSWDTEEYGPALRLAAKKGVVQIVEKLIRVAKTEPQNSGPTMHEAILLAAENGQRKVVKLLLNGVDIDENKRKGFYSAFPIAAENGHLELLKSLATDYKTWVNHENHADALKLASKNGQLDIVSFLLSQVDRTDPAVKLSMNSALGNALMLGKTEVVSILLSHGADLDSVVQSVSTPLHQAVSGGHVSLCKLLLQKRPSDLNVRDSDGRTALYTAAWYRQGALVDILLRASDIDVEAADPDGWRPIHAAYDSSSITRELLNAKAQVDAITNDSETALFKALRGGHEETAAELLKRNANPLHQSNTGDTPLHVAARVRLSREFLQHMLSKVKQSPDVRNKNGRSPLSIAAETGSVKLVAELLTREDVDINQIDEKGGSPLWHATANNCVEVANLLRQNRKLEINLSLQSASADDLFHDP</sequence>
<dbReference type="GO" id="GO:0005737">
    <property type="term" value="C:cytoplasm"/>
    <property type="evidence" value="ECO:0007669"/>
    <property type="project" value="TreeGrafter"/>
</dbReference>
<name>A0A1W2TW00_ROSNE</name>
<dbReference type="PANTHER" id="PTHR24198">
    <property type="entry name" value="ANKYRIN REPEAT AND PROTEIN KINASE DOMAIN-CONTAINING PROTEIN"/>
    <property type="match status" value="1"/>
</dbReference>
<evidence type="ECO:0000256" key="3">
    <source>
        <dbReference type="PROSITE-ProRule" id="PRU00023"/>
    </source>
</evidence>
<dbReference type="Pfam" id="PF00023">
    <property type="entry name" value="Ank"/>
    <property type="match status" value="1"/>
</dbReference>
<feature type="repeat" description="ANK" evidence="3">
    <location>
        <begin position="1420"/>
        <end position="1452"/>
    </location>
</feature>
<proteinExistence type="predicted"/>
<dbReference type="Gene3D" id="1.25.40.20">
    <property type="entry name" value="Ankyrin repeat-containing domain"/>
    <property type="match status" value="5"/>
</dbReference>
<evidence type="ECO:0000313" key="5">
    <source>
        <dbReference type="EMBL" id="GAP92842.2"/>
    </source>
</evidence>
<evidence type="ECO:0000256" key="2">
    <source>
        <dbReference type="ARBA" id="ARBA00023043"/>
    </source>
</evidence>
<feature type="repeat" description="ANK" evidence="3">
    <location>
        <begin position="927"/>
        <end position="954"/>
    </location>
</feature>
<feature type="repeat" description="ANK" evidence="3">
    <location>
        <begin position="786"/>
        <end position="818"/>
    </location>
</feature>
<keyword evidence="1" id="KW-0677">Repeat</keyword>
<dbReference type="PROSITE" id="PS50088">
    <property type="entry name" value="ANK_REPEAT"/>
    <property type="match status" value="10"/>
</dbReference>
<dbReference type="OrthoDB" id="4938465at2759"/>
<feature type="repeat" description="ANK" evidence="3">
    <location>
        <begin position="1157"/>
        <end position="1179"/>
    </location>
</feature>
<feature type="repeat" description="ANK" evidence="3">
    <location>
        <begin position="819"/>
        <end position="851"/>
    </location>
</feature>
<dbReference type="PROSITE" id="PS50297">
    <property type="entry name" value="ANK_REP_REGION"/>
    <property type="match status" value="8"/>
</dbReference>
<dbReference type="STRING" id="77044.A0A1W2TW00"/>
<keyword evidence="6" id="KW-1185">Reference proteome</keyword>
<dbReference type="EMBL" id="DF977532">
    <property type="protein sequence ID" value="GAP92842.2"/>
    <property type="molecule type" value="Genomic_DNA"/>
</dbReference>
<dbReference type="Proteomes" id="UP000054516">
    <property type="component" value="Unassembled WGS sequence"/>
</dbReference>
<dbReference type="InterPro" id="IPR002110">
    <property type="entry name" value="Ankyrin_rpt"/>
</dbReference>
<evidence type="ECO:0000313" key="6">
    <source>
        <dbReference type="Proteomes" id="UP000054516"/>
    </source>
</evidence>
<dbReference type="PANTHER" id="PTHR24198:SF165">
    <property type="entry name" value="ANKYRIN REPEAT-CONTAINING PROTEIN-RELATED"/>
    <property type="match status" value="1"/>
</dbReference>
<feature type="repeat" description="ANK" evidence="3">
    <location>
        <begin position="1453"/>
        <end position="1486"/>
    </location>
</feature>
<feature type="domain" description="Nephrocystin 3-like N-terminal" evidence="4">
    <location>
        <begin position="239"/>
        <end position="397"/>
    </location>
</feature>
<organism evidence="5">
    <name type="scientific">Rosellinia necatrix</name>
    <name type="common">White root-rot fungus</name>
    <dbReference type="NCBI Taxonomy" id="77044"/>
    <lineage>
        <taxon>Eukaryota</taxon>
        <taxon>Fungi</taxon>
        <taxon>Dikarya</taxon>
        <taxon>Ascomycota</taxon>
        <taxon>Pezizomycotina</taxon>
        <taxon>Sordariomycetes</taxon>
        <taxon>Xylariomycetidae</taxon>
        <taxon>Xylariales</taxon>
        <taxon>Xylariaceae</taxon>
        <taxon>Rosellinia</taxon>
    </lineage>
</organism>
<feature type="repeat" description="ANK" evidence="3">
    <location>
        <begin position="1051"/>
        <end position="1083"/>
    </location>
</feature>
<dbReference type="SUPFAM" id="SSF48403">
    <property type="entry name" value="Ankyrin repeat"/>
    <property type="match status" value="3"/>
</dbReference>
<dbReference type="Pfam" id="PF12796">
    <property type="entry name" value="Ank_2"/>
    <property type="match status" value="6"/>
</dbReference>
<evidence type="ECO:0000256" key="1">
    <source>
        <dbReference type="ARBA" id="ARBA00022737"/>
    </source>
</evidence>
<dbReference type="PRINTS" id="PR01415">
    <property type="entry name" value="ANKYRIN"/>
</dbReference>
<protein>
    <submittedName>
        <fullName evidence="5">Putative ankyrin</fullName>
    </submittedName>
</protein>
<feature type="repeat" description="ANK" evidence="3">
    <location>
        <begin position="1620"/>
        <end position="1653"/>
    </location>
</feature>